<evidence type="ECO:0008006" key="4">
    <source>
        <dbReference type="Google" id="ProtNLM"/>
    </source>
</evidence>
<evidence type="ECO:0000256" key="1">
    <source>
        <dbReference type="SAM" id="Phobius"/>
    </source>
</evidence>
<keyword evidence="1" id="KW-0812">Transmembrane</keyword>
<name>A0ABN2XPT0_9ACTN</name>
<feature type="transmembrane region" description="Helical" evidence="1">
    <location>
        <begin position="62"/>
        <end position="92"/>
    </location>
</feature>
<accession>A0ABN2XPT0</accession>
<feature type="transmembrane region" description="Helical" evidence="1">
    <location>
        <begin position="104"/>
        <end position="123"/>
    </location>
</feature>
<dbReference type="EMBL" id="BAAANS010000050">
    <property type="protein sequence ID" value="GAA2115024.1"/>
    <property type="molecule type" value="Genomic_DNA"/>
</dbReference>
<dbReference type="Proteomes" id="UP001500897">
    <property type="component" value="Unassembled WGS sequence"/>
</dbReference>
<sequence>MYDSSPPTAAPAGPVRWAVAGAAGLVYGVLLVVPVWLAAFFLKSYPLHALGWTSREPTENDGVLPWLILGVPLLLLTVLGWVLVGLLGRVVLGLPRRRWHRVRAGLAALPSSVLLLGGLLQAVF</sequence>
<proteinExistence type="predicted"/>
<evidence type="ECO:0000313" key="3">
    <source>
        <dbReference type="Proteomes" id="UP001500897"/>
    </source>
</evidence>
<keyword evidence="3" id="KW-1185">Reference proteome</keyword>
<evidence type="ECO:0000313" key="2">
    <source>
        <dbReference type="EMBL" id="GAA2115024.1"/>
    </source>
</evidence>
<dbReference type="RefSeq" id="WP_344556595.1">
    <property type="nucleotide sequence ID" value="NZ_BAAANS010000050.1"/>
</dbReference>
<protein>
    <recommendedName>
        <fullName evidence="4">Integral membrane protein</fullName>
    </recommendedName>
</protein>
<keyword evidence="1" id="KW-1133">Transmembrane helix</keyword>
<keyword evidence="1" id="KW-0472">Membrane</keyword>
<reference evidence="2 3" key="1">
    <citation type="journal article" date="2019" name="Int. J. Syst. Evol. Microbiol.">
        <title>The Global Catalogue of Microorganisms (GCM) 10K type strain sequencing project: providing services to taxonomists for standard genome sequencing and annotation.</title>
        <authorList>
            <consortium name="The Broad Institute Genomics Platform"/>
            <consortium name="The Broad Institute Genome Sequencing Center for Infectious Disease"/>
            <person name="Wu L."/>
            <person name="Ma J."/>
        </authorList>
    </citation>
    <scope>NUCLEOTIDE SEQUENCE [LARGE SCALE GENOMIC DNA]</scope>
    <source>
        <strain evidence="2 3">JCM 14559</strain>
    </source>
</reference>
<comment type="caution">
    <text evidence="2">The sequence shown here is derived from an EMBL/GenBank/DDBJ whole genome shotgun (WGS) entry which is preliminary data.</text>
</comment>
<organism evidence="2 3">
    <name type="scientific">Kitasatospora saccharophila</name>
    <dbReference type="NCBI Taxonomy" id="407973"/>
    <lineage>
        <taxon>Bacteria</taxon>
        <taxon>Bacillati</taxon>
        <taxon>Actinomycetota</taxon>
        <taxon>Actinomycetes</taxon>
        <taxon>Kitasatosporales</taxon>
        <taxon>Streptomycetaceae</taxon>
        <taxon>Kitasatospora</taxon>
    </lineage>
</organism>
<feature type="transmembrane region" description="Helical" evidence="1">
    <location>
        <begin position="17"/>
        <end position="42"/>
    </location>
</feature>
<gene>
    <name evidence="2" type="ORF">GCM10009759_59770</name>
</gene>